<evidence type="ECO:0000256" key="1">
    <source>
        <dbReference type="SAM" id="Phobius"/>
    </source>
</evidence>
<feature type="domain" description="DUF5575" evidence="2">
    <location>
        <begin position="166"/>
        <end position="254"/>
    </location>
</feature>
<keyword evidence="1" id="KW-0812">Transmembrane</keyword>
<evidence type="ECO:0000259" key="2">
    <source>
        <dbReference type="Pfam" id="PF20783"/>
    </source>
</evidence>
<feature type="transmembrane region" description="Helical" evidence="1">
    <location>
        <begin position="264"/>
        <end position="280"/>
    </location>
</feature>
<feature type="transmembrane region" description="Helical" evidence="1">
    <location>
        <begin position="292"/>
        <end position="310"/>
    </location>
</feature>
<feature type="transmembrane region" description="Helical" evidence="1">
    <location>
        <begin position="6"/>
        <end position="33"/>
    </location>
</feature>
<organism evidence="3 4">
    <name type="scientific">Suillus luteus UH-Slu-Lm8-n1</name>
    <dbReference type="NCBI Taxonomy" id="930992"/>
    <lineage>
        <taxon>Eukaryota</taxon>
        <taxon>Fungi</taxon>
        <taxon>Dikarya</taxon>
        <taxon>Basidiomycota</taxon>
        <taxon>Agaricomycotina</taxon>
        <taxon>Agaricomycetes</taxon>
        <taxon>Agaricomycetidae</taxon>
        <taxon>Boletales</taxon>
        <taxon>Suillineae</taxon>
        <taxon>Suillaceae</taxon>
        <taxon>Suillus</taxon>
    </lineage>
</organism>
<keyword evidence="4" id="KW-1185">Reference proteome</keyword>
<sequence length="311" mass="34362">MASPTVSTFVGSVILQPIVVAMSSLVLSSLLSYELAGQLDWRPITVCVTCDILAVGVDHLRDQEVAIGAWGAAVMKRFAPLLQLARIFLALNASLLIIALCRSPPKMTLVTAVFTVPAFLWATPLDFQRIGALKRFIRANDDQDVEYDSPKPNEPFIIKRVPGMKAIFDGIIRGCGMFFVVHSALQLSWQSAHNAPPWTIIETVVWSTVNRTCHCIMTDVRDFDEDIQTGVPTIPVLLESPLKTRIVLTIVQAAVMMAFLRNPFIVASSCFAIALVWILGKDSPKVYFRLSLHSQTIFIVIYAVMFALSLL</sequence>
<name>A0A0D0AA21_9AGAM</name>
<dbReference type="OrthoDB" id="2637020at2759"/>
<dbReference type="EMBL" id="KN835151">
    <property type="protein sequence ID" value="KIK47050.1"/>
    <property type="molecule type" value="Genomic_DNA"/>
</dbReference>
<protein>
    <recommendedName>
        <fullName evidence="2">DUF5575 domain-containing protein</fullName>
    </recommendedName>
</protein>
<evidence type="ECO:0000313" key="3">
    <source>
        <dbReference type="EMBL" id="KIK47050.1"/>
    </source>
</evidence>
<reference evidence="3 4" key="1">
    <citation type="submission" date="2014-04" db="EMBL/GenBank/DDBJ databases">
        <authorList>
            <consortium name="DOE Joint Genome Institute"/>
            <person name="Kuo A."/>
            <person name="Ruytinx J."/>
            <person name="Rineau F."/>
            <person name="Colpaert J."/>
            <person name="Kohler A."/>
            <person name="Nagy L.G."/>
            <person name="Floudas D."/>
            <person name="Copeland A."/>
            <person name="Barry K.W."/>
            <person name="Cichocki N."/>
            <person name="Veneault-Fourrey C."/>
            <person name="LaButti K."/>
            <person name="Lindquist E.A."/>
            <person name="Lipzen A."/>
            <person name="Lundell T."/>
            <person name="Morin E."/>
            <person name="Murat C."/>
            <person name="Sun H."/>
            <person name="Tunlid A."/>
            <person name="Henrissat B."/>
            <person name="Grigoriev I.V."/>
            <person name="Hibbett D.S."/>
            <person name="Martin F."/>
            <person name="Nordberg H.P."/>
            <person name="Cantor M.N."/>
            <person name="Hua S.X."/>
        </authorList>
    </citation>
    <scope>NUCLEOTIDE SEQUENCE [LARGE SCALE GENOMIC DNA]</scope>
    <source>
        <strain evidence="3 4">UH-Slu-Lm8-n1</strain>
    </source>
</reference>
<dbReference type="HOGENOM" id="CLU_891749_0_0_1"/>
<dbReference type="Pfam" id="PF20783">
    <property type="entry name" value="DUF5575_N"/>
    <property type="match status" value="1"/>
</dbReference>
<keyword evidence="1" id="KW-0472">Membrane</keyword>
<dbReference type="InParanoid" id="A0A0D0AA21"/>
<reference evidence="4" key="2">
    <citation type="submission" date="2015-01" db="EMBL/GenBank/DDBJ databases">
        <title>Evolutionary Origins and Diversification of the Mycorrhizal Mutualists.</title>
        <authorList>
            <consortium name="DOE Joint Genome Institute"/>
            <consortium name="Mycorrhizal Genomics Consortium"/>
            <person name="Kohler A."/>
            <person name="Kuo A."/>
            <person name="Nagy L.G."/>
            <person name="Floudas D."/>
            <person name="Copeland A."/>
            <person name="Barry K.W."/>
            <person name="Cichocki N."/>
            <person name="Veneault-Fourrey C."/>
            <person name="LaButti K."/>
            <person name="Lindquist E.A."/>
            <person name="Lipzen A."/>
            <person name="Lundell T."/>
            <person name="Morin E."/>
            <person name="Murat C."/>
            <person name="Riley R."/>
            <person name="Ohm R."/>
            <person name="Sun H."/>
            <person name="Tunlid A."/>
            <person name="Henrissat B."/>
            <person name="Grigoriev I.V."/>
            <person name="Hibbett D.S."/>
            <person name="Martin F."/>
        </authorList>
    </citation>
    <scope>NUCLEOTIDE SEQUENCE [LARGE SCALE GENOMIC DNA]</scope>
    <source>
        <strain evidence="4">UH-Slu-Lm8-n1</strain>
    </source>
</reference>
<feature type="transmembrane region" description="Helical" evidence="1">
    <location>
        <begin position="107"/>
        <end position="127"/>
    </location>
</feature>
<feature type="transmembrane region" description="Helical" evidence="1">
    <location>
        <begin position="84"/>
        <end position="101"/>
    </location>
</feature>
<evidence type="ECO:0000313" key="4">
    <source>
        <dbReference type="Proteomes" id="UP000054485"/>
    </source>
</evidence>
<keyword evidence="1" id="KW-1133">Transmembrane helix</keyword>
<gene>
    <name evidence="3" type="ORF">CY34DRAFT_799747</name>
</gene>
<dbReference type="Proteomes" id="UP000054485">
    <property type="component" value="Unassembled WGS sequence"/>
</dbReference>
<dbReference type="AlphaFoldDB" id="A0A0D0AA21"/>
<dbReference type="InterPro" id="IPR049217">
    <property type="entry name" value="DUF5575_N"/>
</dbReference>
<proteinExistence type="predicted"/>
<accession>A0A0D0AA21</accession>